<dbReference type="InterPro" id="IPR000415">
    <property type="entry name" value="Nitroreductase-like"/>
</dbReference>
<dbReference type="InterPro" id="IPR050627">
    <property type="entry name" value="Nitroreductase/BluB"/>
</dbReference>
<dbReference type="Proteomes" id="UP000702209">
    <property type="component" value="Unassembled WGS sequence"/>
</dbReference>
<dbReference type="PANTHER" id="PTHR23026">
    <property type="entry name" value="NADPH NITROREDUCTASE"/>
    <property type="match status" value="1"/>
</dbReference>
<proteinExistence type="predicted"/>
<evidence type="ECO:0000313" key="2">
    <source>
        <dbReference type="Proteomes" id="UP000702209"/>
    </source>
</evidence>
<keyword evidence="2" id="KW-1185">Reference proteome</keyword>
<sequence length="331" mass="35909">MPRAQPDREMLRSALASAVRAPSVHNTQPWLWRIGDSTVHLYADESRWLPHTDPEGRDLLLSCGAALHHLRVAALGLGWETVIHRLPDPTEPRHLAVVEFRAAATTPEAFRMAGAIYRRHTDRRRYASRAVPVAYVEAVAAGAGNGVHARCINAGPARTQLLRAFEQAAWEHTRDFSYGLELAQWSGRHSAPERHAVLLAGDPAVRPFSNPGLPQTVIGGVDAADRLILLSTPGDDRLSRLRAGEAASAVLLTATTLGLATCPLTEPLELTGTRNRIRTNVLGESGYPHIVVRIGWAEESAGPVPATPRRPLDEVLHPLDAAVSDAGARKR</sequence>
<dbReference type="EMBL" id="JADLQX010000034">
    <property type="protein sequence ID" value="MBF6301933.1"/>
    <property type="molecule type" value="Genomic_DNA"/>
</dbReference>
<name>A0ABS0D484_9NOCA</name>
<protein>
    <submittedName>
        <fullName evidence="1">NAD(P)H nitroreductase</fullName>
    </submittedName>
</protein>
<dbReference type="NCBIfam" id="NF047509">
    <property type="entry name" value="Rv3131_FMN_oxido"/>
    <property type="match status" value="1"/>
</dbReference>
<organism evidence="1 2">
    <name type="scientific">Nocardia amamiensis</name>
    <dbReference type="NCBI Taxonomy" id="404578"/>
    <lineage>
        <taxon>Bacteria</taxon>
        <taxon>Bacillati</taxon>
        <taxon>Actinomycetota</taxon>
        <taxon>Actinomycetes</taxon>
        <taxon>Mycobacteriales</taxon>
        <taxon>Nocardiaceae</taxon>
        <taxon>Nocardia</taxon>
    </lineage>
</organism>
<evidence type="ECO:0000313" key="1">
    <source>
        <dbReference type="EMBL" id="MBF6301933.1"/>
    </source>
</evidence>
<accession>A0ABS0D484</accession>
<dbReference type="PANTHER" id="PTHR23026:SF123">
    <property type="entry name" value="NAD(P)H NITROREDUCTASE RV3131-RELATED"/>
    <property type="match status" value="1"/>
</dbReference>
<dbReference type="SUPFAM" id="SSF55469">
    <property type="entry name" value="FMN-dependent nitroreductase-like"/>
    <property type="match status" value="1"/>
</dbReference>
<comment type="caution">
    <text evidence="1">The sequence shown here is derived from an EMBL/GenBank/DDBJ whole genome shotgun (WGS) entry which is preliminary data.</text>
</comment>
<reference evidence="1 2" key="1">
    <citation type="submission" date="2020-10" db="EMBL/GenBank/DDBJ databases">
        <title>Identification of Nocardia species via Next-generation sequencing and recognition of intraspecies genetic diversity.</title>
        <authorList>
            <person name="Li P."/>
            <person name="Li P."/>
            <person name="Lu B."/>
        </authorList>
    </citation>
    <scope>NUCLEOTIDE SEQUENCE [LARGE SCALE GENOMIC DNA]</scope>
    <source>
        <strain evidence="1 2">BJ06-0157</strain>
    </source>
</reference>
<gene>
    <name evidence="1" type="ORF">IU459_30950</name>
</gene>
<dbReference type="Gene3D" id="3.40.109.10">
    <property type="entry name" value="NADH Oxidase"/>
    <property type="match status" value="1"/>
</dbReference>